<evidence type="ECO:0000256" key="1">
    <source>
        <dbReference type="SAM" id="MobiDB-lite"/>
    </source>
</evidence>
<evidence type="ECO:0008006" key="5">
    <source>
        <dbReference type="Google" id="ProtNLM"/>
    </source>
</evidence>
<proteinExistence type="predicted"/>
<sequence>MQAVVANGSSAITCKPAAVVQRHRCLQVHAQKGFSGGQGQKLPKQVKKSKRGKVASRPSPKLTLEQLQADQAAYEQQIQRQQQGQADAAAPAAADKQPAEATSVSSTTANPSSSSSSPSSPPRLGGDGGGRRGGTVEYGNSDAVPEVVTNRMLKRVILFSGTPVFGGILLFPLFYWLKVKQGVDLPQWLAYASSSLTFGGGLLGISYGIMSASWDPRREGSLLGWTEFQANVPLLLDRFNKEDK</sequence>
<accession>A0A9D4TUP5</accession>
<evidence type="ECO:0000256" key="2">
    <source>
        <dbReference type="SAM" id="Phobius"/>
    </source>
</evidence>
<feature type="region of interest" description="Disordered" evidence="1">
    <location>
        <begin position="31"/>
        <end position="140"/>
    </location>
</feature>
<comment type="caution">
    <text evidence="3">The sequence shown here is derived from an EMBL/GenBank/DDBJ whole genome shotgun (WGS) entry which is preliminary data.</text>
</comment>
<dbReference type="AlphaFoldDB" id="A0A9D4TUP5"/>
<keyword evidence="4" id="KW-1185">Reference proteome</keyword>
<keyword evidence="2" id="KW-0472">Membrane</keyword>
<keyword evidence="2" id="KW-0812">Transmembrane</keyword>
<reference evidence="3" key="1">
    <citation type="journal article" date="2019" name="Plant J.">
        <title>Chlorella vulgaris genome assembly and annotation reveals the molecular basis for metabolic acclimation to high light conditions.</title>
        <authorList>
            <person name="Cecchin M."/>
            <person name="Marcolungo L."/>
            <person name="Rossato M."/>
            <person name="Girolomoni L."/>
            <person name="Cosentino E."/>
            <person name="Cuine S."/>
            <person name="Li-Beisson Y."/>
            <person name="Delledonne M."/>
            <person name="Ballottari M."/>
        </authorList>
    </citation>
    <scope>NUCLEOTIDE SEQUENCE</scope>
    <source>
        <strain evidence="3">211/11P</strain>
    </source>
</reference>
<evidence type="ECO:0000313" key="4">
    <source>
        <dbReference type="Proteomes" id="UP001055712"/>
    </source>
</evidence>
<feature type="transmembrane region" description="Helical" evidence="2">
    <location>
        <begin position="156"/>
        <end position="176"/>
    </location>
</feature>
<dbReference type="PANTHER" id="PTHR34575">
    <property type="entry name" value="PROTEIN PAM68, CHLOROPLASTIC"/>
    <property type="match status" value="1"/>
</dbReference>
<dbReference type="InterPro" id="IPR021855">
    <property type="entry name" value="PAM68-like"/>
</dbReference>
<feature type="compositionally biased region" description="Low complexity" evidence="1">
    <location>
        <begin position="71"/>
        <end position="124"/>
    </location>
</feature>
<dbReference type="Proteomes" id="UP001055712">
    <property type="component" value="Unassembled WGS sequence"/>
</dbReference>
<feature type="compositionally biased region" description="Basic residues" evidence="1">
    <location>
        <begin position="44"/>
        <end position="54"/>
    </location>
</feature>
<gene>
    <name evidence="3" type="ORF">D9Q98_002933</name>
</gene>
<reference evidence="3" key="2">
    <citation type="submission" date="2020-11" db="EMBL/GenBank/DDBJ databases">
        <authorList>
            <person name="Cecchin M."/>
            <person name="Marcolungo L."/>
            <person name="Rossato M."/>
            <person name="Girolomoni L."/>
            <person name="Cosentino E."/>
            <person name="Cuine S."/>
            <person name="Li-Beisson Y."/>
            <person name="Delledonne M."/>
            <person name="Ballottari M."/>
        </authorList>
    </citation>
    <scope>NUCLEOTIDE SEQUENCE</scope>
    <source>
        <strain evidence="3">211/11P</strain>
        <tissue evidence="3">Whole cell</tissue>
    </source>
</reference>
<name>A0A9D4TUP5_CHLVU</name>
<dbReference type="Pfam" id="PF11947">
    <property type="entry name" value="DUF3464"/>
    <property type="match status" value="1"/>
</dbReference>
<dbReference type="OrthoDB" id="5862at2759"/>
<organism evidence="3 4">
    <name type="scientific">Chlorella vulgaris</name>
    <name type="common">Green alga</name>
    <dbReference type="NCBI Taxonomy" id="3077"/>
    <lineage>
        <taxon>Eukaryota</taxon>
        <taxon>Viridiplantae</taxon>
        <taxon>Chlorophyta</taxon>
        <taxon>core chlorophytes</taxon>
        <taxon>Trebouxiophyceae</taxon>
        <taxon>Chlorellales</taxon>
        <taxon>Chlorellaceae</taxon>
        <taxon>Chlorella clade</taxon>
        <taxon>Chlorella</taxon>
    </lineage>
</organism>
<feature type="transmembrane region" description="Helical" evidence="2">
    <location>
        <begin position="188"/>
        <end position="209"/>
    </location>
</feature>
<protein>
    <recommendedName>
        <fullName evidence="5">Protein PAM68, chloroplastic</fullName>
    </recommendedName>
</protein>
<keyword evidence="2" id="KW-1133">Transmembrane helix</keyword>
<dbReference type="PANTHER" id="PTHR34575:SF1">
    <property type="entry name" value="PROTEIN PAM68, CHLOROPLASTIC"/>
    <property type="match status" value="1"/>
</dbReference>
<dbReference type="EMBL" id="SIDB01000003">
    <property type="protein sequence ID" value="KAI3434879.1"/>
    <property type="molecule type" value="Genomic_DNA"/>
</dbReference>
<evidence type="ECO:0000313" key="3">
    <source>
        <dbReference type="EMBL" id="KAI3434879.1"/>
    </source>
</evidence>